<feature type="region of interest" description="Disordered" evidence="3">
    <location>
        <begin position="47"/>
        <end position="135"/>
    </location>
</feature>
<feature type="compositionally biased region" description="Polar residues" evidence="3">
    <location>
        <begin position="239"/>
        <end position="254"/>
    </location>
</feature>
<evidence type="ECO:0000259" key="4">
    <source>
        <dbReference type="Pfam" id="PF04082"/>
    </source>
</evidence>
<dbReference type="CDD" id="cd12148">
    <property type="entry name" value="fungal_TF_MHR"/>
    <property type="match status" value="1"/>
</dbReference>
<dbReference type="GO" id="GO:0000981">
    <property type="term" value="F:DNA-binding transcription factor activity, RNA polymerase II-specific"/>
    <property type="evidence" value="ECO:0007669"/>
    <property type="project" value="InterPro"/>
</dbReference>
<feature type="compositionally biased region" description="Pro residues" evidence="3">
    <location>
        <begin position="1010"/>
        <end position="1031"/>
    </location>
</feature>
<dbReference type="PANTHER" id="PTHR31001:SF89">
    <property type="entry name" value="ZN(2)-C6 FUNGAL-TYPE DOMAIN-CONTAINING PROTEIN"/>
    <property type="match status" value="1"/>
</dbReference>
<dbReference type="GO" id="GO:0008270">
    <property type="term" value="F:zinc ion binding"/>
    <property type="evidence" value="ECO:0007669"/>
    <property type="project" value="InterPro"/>
</dbReference>
<sequence>MSDTADLLRDLFSQLPSGGDQASLYHDLSPGLVDLPSLLATKPGSLVGSADSSLARERSGSDGGQRPAAGSTAASSPTSSKGGKSGGHQHRHSGDDRNEQDEQGATAGGGGSGSGSGDGKKAKKTRNRKPSSCAQCRKKKLRYGSVDSHTCNRADPCDQCVAKGQGHLCSWEGAEPLYRRRDETDTQELRDQVARLESLVRYLTQQRRDEEAVEPLPSNAESPSSPNVVSFPSKHKSARQGSSSSQTHPQTPKNSYAMDLRANDLCEGIAQLAIKEFVVVEGSGNDSWAPGNTRGLEFIDEAKLFLSTMPQQFGVAGGPAFAVPPRLAIVARSRAGSDANGSGPPSPTSSVFSLSGASALSPSPLGTASFGREAPPLSEALKFLPTHKQALSAYTYFCGYVSWYAHPVHLATFEQQWHALEAALKLEDEEQRNRAIDPFFIATFLGVCATGLSMMPVKRAIRDGFSEDKDRMVDHWLEGAMVALTCGRFLDNPSVEAVRATVVLSTFFVFVSTGERSGAGMGLLSLVVQIALSLGLHRDPDRSPGRFTFFEAEERRRLFWNLFMLCILSSASLSRTWAVFDLNGVDTKLPLDCNDHEILEEKTAYAAVERRKTKFEETPMTSLIVKMKLAVLARKMNDRAFGIHPVPYEEVLSLDAELREFEESIPARYQLRLDPSGALIRPAAHITVTEMRACMIQISLAGEYIRLHRPWLLLSGQNKTFQYSRDQAIKYSKLLLAIYRSPSCNKQKWGGLSYKATNAAIVLAVEILSFPDGSEVSSLRTVVKAVQKQLEAQASFSVRPLLFASLPARRVDPERRRQSLCRKGSRLIGFLLDKDAALSAQRDQHRHQKRARVDDADIAGFPSRSLRSVFDPTLVGHPHPPFLHDRDDESLHHKSEYSPAPTGYFPVPSSHSSSAEAPRQTISLPSQRDLRGHPLPPTPQHRAPLPHVAASTHDVGVNFTELAGTFEFDFNLPSHQPYASPAPTNCTSAYGSPYPVIPYQNAPAYAAPMPSQPPTPMYSGLPGPPPPPSYPTDPAARPYYR</sequence>
<dbReference type="PANTHER" id="PTHR31001">
    <property type="entry name" value="UNCHARACTERIZED TRANSCRIPTIONAL REGULATORY PROTEIN"/>
    <property type="match status" value="1"/>
</dbReference>
<keyword evidence="6" id="KW-1185">Reference proteome</keyword>
<dbReference type="InterPro" id="IPR007219">
    <property type="entry name" value="XnlR_reg_dom"/>
</dbReference>
<proteinExistence type="predicted"/>
<dbReference type="InterPro" id="IPR050613">
    <property type="entry name" value="Sec_Metabolite_Reg"/>
</dbReference>
<feature type="compositionally biased region" description="Gly residues" evidence="3">
    <location>
        <begin position="106"/>
        <end position="117"/>
    </location>
</feature>
<name>A0A0D6EKF0_SPOSA</name>
<evidence type="ECO:0000313" key="5">
    <source>
        <dbReference type="EMBL" id="CEQ40381.1"/>
    </source>
</evidence>
<dbReference type="OrthoDB" id="3364175at2759"/>
<protein>
    <submittedName>
        <fullName evidence="5">SPOSA6832_01992-mRNA-1:cds</fullName>
    </submittedName>
</protein>
<dbReference type="AlphaFoldDB" id="A0A0D6EKF0"/>
<accession>A0A0D6EKF0</accession>
<dbReference type="GO" id="GO:0005634">
    <property type="term" value="C:nucleus"/>
    <property type="evidence" value="ECO:0007669"/>
    <property type="project" value="UniProtKB-SubCell"/>
</dbReference>
<dbReference type="GO" id="GO:0003677">
    <property type="term" value="F:DNA binding"/>
    <property type="evidence" value="ECO:0007669"/>
    <property type="project" value="InterPro"/>
</dbReference>
<feature type="compositionally biased region" description="Low complexity" evidence="3">
    <location>
        <begin position="67"/>
        <end position="82"/>
    </location>
</feature>
<feature type="region of interest" description="Disordered" evidence="3">
    <location>
        <begin position="878"/>
        <end position="945"/>
    </location>
</feature>
<feature type="region of interest" description="Disordered" evidence="3">
    <location>
        <begin position="334"/>
        <end position="355"/>
    </location>
</feature>
<feature type="compositionally biased region" description="Basic and acidic residues" evidence="3">
    <location>
        <begin position="882"/>
        <end position="896"/>
    </location>
</feature>
<feature type="compositionally biased region" description="Polar residues" evidence="3">
    <location>
        <begin position="909"/>
        <end position="926"/>
    </location>
</feature>
<feature type="compositionally biased region" description="Low complexity" evidence="3">
    <location>
        <begin position="1032"/>
        <end position="1041"/>
    </location>
</feature>
<feature type="non-terminal residue" evidence="5">
    <location>
        <position position="1"/>
    </location>
</feature>
<dbReference type="Pfam" id="PF04082">
    <property type="entry name" value="Fungal_trans"/>
    <property type="match status" value="1"/>
</dbReference>
<evidence type="ECO:0000256" key="3">
    <source>
        <dbReference type="SAM" id="MobiDB-lite"/>
    </source>
</evidence>
<feature type="domain" description="Xylanolytic transcriptional activator regulatory" evidence="4">
    <location>
        <begin position="432"/>
        <end position="611"/>
    </location>
</feature>
<dbReference type="InterPro" id="IPR036864">
    <property type="entry name" value="Zn2-C6_fun-type_DNA-bd_sf"/>
</dbReference>
<feature type="region of interest" description="Disordered" evidence="3">
    <location>
        <begin position="207"/>
        <end position="255"/>
    </location>
</feature>
<organism evidence="5 6">
    <name type="scientific">Sporidiobolus salmonicolor</name>
    <name type="common">Yeast-like fungus</name>
    <name type="synonym">Sporobolomyces salmonicolor</name>
    <dbReference type="NCBI Taxonomy" id="5005"/>
    <lineage>
        <taxon>Eukaryota</taxon>
        <taxon>Fungi</taxon>
        <taxon>Dikarya</taxon>
        <taxon>Basidiomycota</taxon>
        <taxon>Pucciniomycotina</taxon>
        <taxon>Microbotryomycetes</taxon>
        <taxon>Sporidiobolales</taxon>
        <taxon>Sporidiobolaceae</taxon>
        <taxon>Sporobolomyces</taxon>
    </lineage>
</organism>
<evidence type="ECO:0000313" key="6">
    <source>
        <dbReference type="Proteomes" id="UP000243876"/>
    </source>
</evidence>
<dbReference type="GO" id="GO:0006351">
    <property type="term" value="P:DNA-templated transcription"/>
    <property type="evidence" value="ECO:0007669"/>
    <property type="project" value="InterPro"/>
</dbReference>
<evidence type="ECO:0000256" key="1">
    <source>
        <dbReference type="ARBA" id="ARBA00004123"/>
    </source>
</evidence>
<evidence type="ECO:0000256" key="2">
    <source>
        <dbReference type="ARBA" id="ARBA00023242"/>
    </source>
</evidence>
<dbReference type="Gene3D" id="4.10.240.10">
    <property type="entry name" value="Zn(2)-C6 fungal-type DNA-binding domain"/>
    <property type="match status" value="1"/>
</dbReference>
<dbReference type="EMBL" id="CENE01000006">
    <property type="protein sequence ID" value="CEQ40381.1"/>
    <property type="molecule type" value="Genomic_DNA"/>
</dbReference>
<reference evidence="6" key="1">
    <citation type="submission" date="2015-02" db="EMBL/GenBank/DDBJ databases">
        <authorList>
            <person name="Gon?alves P."/>
        </authorList>
    </citation>
    <scope>NUCLEOTIDE SEQUENCE [LARGE SCALE GENOMIC DNA]</scope>
</reference>
<dbReference type="Proteomes" id="UP000243876">
    <property type="component" value="Unassembled WGS sequence"/>
</dbReference>
<gene>
    <name evidence="5" type="primary">SPOSA6832_01992</name>
</gene>
<feature type="region of interest" description="Disordered" evidence="3">
    <location>
        <begin position="1006"/>
        <end position="1041"/>
    </location>
</feature>
<comment type="subcellular location">
    <subcellularLocation>
        <location evidence="1">Nucleus</location>
    </subcellularLocation>
</comment>
<feature type="compositionally biased region" description="Low complexity" evidence="3">
    <location>
        <begin position="222"/>
        <end position="232"/>
    </location>
</feature>
<keyword evidence="2" id="KW-0539">Nucleus</keyword>